<name>A0A1E5H4B2_9ENTE</name>
<proteinExistence type="predicted"/>
<sequence>MVEQTVRELSRDAQVAYKKVNIPSSSFVKNGGTVTYWRTGFQVTAAFRFTPINNPAWKLAVGYTEGFKPQDIGSVNVRLVNQSKRVSGGMIYCNGSGFTMIMDSDIGDTEVRGTVTYYTTDNFPS</sequence>
<evidence type="ECO:0000313" key="1">
    <source>
        <dbReference type="EMBL" id="OEG19722.1"/>
    </source>
</evidence>
<dbReference type="AlphaFoldDB" id="A0A1E5H4B2"/>
<comment type="caution">
    <text evidence="1">The sequence shown here is derived from an EMBL/GenBank/DDBJ whole genome shotgun (WGS) entry which is preliminary data.</text>
</comment>
<evidence type="ECO:0000313" key="2">
    <source>
        <dbReference type="Proteomes" id="UP000095094"/>
    </source>
</evidence>
<reference evidence="2" key="1">
    <citation type="submission" date="2016-09" db="EMBL/GenBank/DDBJ databases">
        <authorList>
            <person name="Gulvik C.A."/>
        </authorList>
    </citation>
    <scope>NUCLEOTIDE SEQUENCE [LARGE SCALE GENOMIC DNA]</scope>
    <source>
        <strain evidence="2">LMG 8895</strain>
    </source>
</reference>
<dbReference type="Proteomes" id="UP000095094">
    <property type="component" value="Unassembled WGS sequence"/>
</dbReference>
<dbReference type="EMBL" id="MIJY01000003">
    <property type="protein sequence ID" value="OEG19722.1"/>
    <property type="molecule type" value="Genomic_DNA"/>
</dbReference>
<protein>
    <submittedName>
        <fullName evidence="1">Uncharacterized protein</fullName>
    </submittedName>
</protein>
<dbReference type="RefSeq" id="WP_069662336.1">
    <property type="nucleotide sequence ID" value="NZ_JBHUJJ010000001.1"/>
</dbReference>
<gene>
    <name evidence="1" type="ORF">BCR25_14845</name>
</gene>
<keyword evidence="2" id="KW-1185">Reference proteome</keyword>
<accession>A0A1E5H4B2</accession>
<organism evidence="1 2">
    <name type="scientific">Enterococcus termitis</name>
    <dbReference type="NCBI Taxonomy" id="332950"/>
    <lineage>
        <taxon>Bacteria</taxon>
        <taxon>Bacillati</taxon>
        <taxon>Bacillota</taxon>
        <taxon>Bacilli</taxon>
        <taxon>Lactobacillales</taxon>
        <taxon>Enterococcaceae</taxon>
        <taxon>Enterococcus</taxon>
    </lineage>
</organism>